<keyword evidence="1" id="KW-0732">Signal</keyword>
<sequence>MVLLSVACARRPFAGDEAGATESSHDSTGDLSATNHDTGGESPVTDAPAGTTVAVTTGDIDTDASAGGPGTSTAAATSEGAGTSTAATTSDDPGTSTAATTSDDPGDDGVKPLPGPFPGPMPDPLCGNGVLDPGEACDDGNLVHRDACLPNCTEGAGITLPPVWTQPPPSWAQHAAVLDGELFGAVGDALVVAGHPWDEPARLELVPLQPDGPAPWSFVAAESHRLCAMTIAGDGDIILAGVMIPPVPDASRPLWLARVALTGAVEWSTVYPPEPDEVVVDDIELAATPSGDIAVVRRAELRVFDAAGQLRWTHRASTDAAWSVEYDDLAVDPQGRIYVAGTREPGRAFATVEALDPAGQLLWRTDLASEQYGRTEGPALAVSAAGFLFVALGHDDGDSEVAGASLAALELDGALRWWHLIDHQECCIGYGPHRMVPAADGGVLVAWILGYDDSADAHVARYDVAGAHLYQLDAVQGWVLDLRAGPDNRWYSLEASKWEDDEGRFLVPHLP</sequence>
<dbReference type="EMBL" id="JAQNDN010000003">
    <property type="protein sequence ID" value="MDC0668043.1"/>
    <property type="molecule type" value="Genomic_DNA"/>
</dbReference>
<evidence type="ECO:0000313" key="6">
    <source>
        <dbReference type="Proteomes" id="UP001217838"/>
    </source>
</evidence>
<name>A0ABT5B2T5_9BACT</name>
<organism evidence="5 6">
    <name type="scientific">Nannocystis radixulma</name>
    <dbReference type="NCBI Taxonomy" id="2995305"/>
    <lineage>
        <taxon>Bacteria</taxon>
        <taxon>Pseudomonadati</taxon>
        <taxon>Myxococcota</taxon>
        <taxon>Polyangia</taxon>
        <taxon>Nannocystales</taxon>
        <taxon>Nannocystaceae</taxon>
        <taxon>Nannocystis</taxon>
    </lineage>
</organism>
<dbReference type="InterPro" id="IPR011936">
    <property type="entry name" value="Myxo_disulph_rpt"/>
</dbReference>
<keyword evidence="3" id="KW-1015">Disulfide bond</keyword>
<dbReference type="RefSeq" id="WP_271996755.1">
    <property type="nucleotide sequence ID" value="NZ_JAQNDN010000003.1"/>
</dbReference>
<dbReference type="NCBIfam" id="TIGR02232">
    <property type="entry name" value="myxo_disulf_rpt"/>
    <property type="match status" value="1"/>
</dbReference>
<dbReference type="Proteomes" id="UP001217838">
    <property type="component" value="Unassembled WGS sequence"/>
</dbReference>
<evidence type="ECO:0000256" key="4">
    <source>
        <dbReference type="SAM" id="MobiDB-lite"/>
    </source>
</evidence>
<reference evidence="5 6" key="1">
    <citation type="submission" date="2022-11" db="EMBL/GenBank/DDBJ databases">
        <title>Minimal conservation of predation-associated metabolite biosynthetic gene clusters underscores biosynthetic potential of Myxococcota including descriptions for ten novel species: Archangium lansinium sp. nov., Myxococcus landrumus sp. nov., Nannocystis bai.</title>
        <authorList>
            <person name="Ahearne A."/>
            <person name="Stevens C."/>
            <person name="Dowd S."/>
        </authorList>
    </citation>
    <scope>NUCLEOTIDE SEQUENCE [LARGE SCALE GENOMIC DNA]</scope>
    <source>
        <strain evidence="5 6">NCELM</strain>
    </source>
</reference>
<feature type="region of interest" description="Disordered" evidence="4">
    <location>
        <begin position="1"/>
        <end position="127"/>
    </location>
</feature>
<evidence type="ECO:0000256" key="2">
    <source>
        <dbReference type="ARBA" id="ARBA00022737"/>
    </source>
</evidence>
<dbReference type="SUPFAM" id="SSF101898">
    <property type="entry name" value="NHL repeat"/>
    <property type="match status" value="1"/>
</dbReference>
<feature type="compositionally biased region" description="Pro residues" evidence="4">
    <location>
        <begin position="113"/>
        <end position="123"/>
    </location>
</feature>
<evidence type="ECO:0000256" key="1">
    <source>
        <dbReference type="ARBA" id="ARBA00022729"/>
    </source>
</evidence>
<evidence type="ECO:0000256" key="3">
    <source>
        <dbReference type="ARBA" id="ARBA00023157"/>
    </source>
</evidence>
<accession>A0ABT5B2T5</accession>
<comment type="caution">
    <text evidence="5">The sequence shown here is derived from an EMBL/GenBank/DDBJ whole genome shotgun (WGS) entry which is preliminary data.</text>
</comment>
<keyword evidence="2" id="KW-0677">Repeat</keyword>
<evidence type="ECO:0000313" key="5">
    <source>
        <dbReference type="EMBL" id="MDC0668043.1"/>
    </source>
</evidence>
<protein>
    <recommendedName>
        <fullName evidence="7">Myxococcus cysteine-rich repeat-containing protein</fullName>
    </recommendedName>
</protein>
<gene>
    <name evidence="5" type="ORF">POL58_09860</name>
</gene>
<proteinExistence type="predicted"/>
<dbReference type="Gene3D" id="2.80.10.50">
    <property type="match status" value="1"/>
</dbReference>
<keyword evidence="6" id="KW-1185">Reference proteome</keyword>
<evidence type="ECO:0008006" key="7">
    <source>
        <dbReference type="Google" id="ProtNLM"/>
    </source>
</evidence>
<feature type="compositionally biased region" description="Low complexity" evidence="4">
    <location>
        <begin position="43"/>
        <end position="103"/>
    </location>
</feature>